<keyword evidence="2" id="KW-1185">Reference proteome</keyword>
<reference evidence="2" key="1">
    <citation type="journal article" date="2018" name="Nat. Microbiol.">
        <title>Leveraging single-cell genomics to expand the fungal tree of life.</title>
        <authorList>
            <person name="Ahrendt S.R."/>
            <person name="Quandt C.A."/>
            <person name="Ciobanu D."/>
            <person name="Clum A."/>
            <person name="Salamov A."/>
            <person name="Andreopoulos B."/>
            <person name="Cheng J.F."/>
            <person name="Woyke T."/>
            <person name="Pelin A."/>
            <person name="Henrissat B."/>
            <person name="Reynolds N.K."/>
            <person name="Benny G.L."/>
            <person name="Smith M.E."/>
            <person name="James T.Y."/>
            <person name="Grigoriev I.V."/>
        </authorList>
    </citation>
    <scope>NUCLEOTIDE SEQUENCE [LARGE SCALE GENOMIC DNA]</scope>
    <source>
        <strain evidence="2">Benny S71-1</strain>
    </source>
</reference>
<evidence type="ECO:0000313" key="1">
    <source>
        <dbReference type="EMBL" id="RKP25156.1"/>
    </source>
</evidence>
<name>A0A4P9YYH0_9FUNG</name>
<proteinExistence type="predicted"/>
<accession>A0A4P9YYH0</accession>
<organism evidence="1 2">
    <name type="scientific">Syncephalis pseudoplumigaleata</name>
    <dbReference type="NCBI Taxonomy" id="1712513"/>
    <lineage>
        <taxon>Eukaryota</taxon>
        <taxon>Fungi</taxon>
        <taxon>Fungi incertae sedis</taxon>
        <taxon>Zoopagomycota</taxon>
        <taxon>Zoopagomycotina</taxon>
        <taxon>Zoopagomycetes</taxon>
        <taxon>Zoopagales</taxon>
        <taxon>Piptocephalidaceae</taxon>
        <taxon>Syncephalis</taxon>
    </lineage>
</organism>
<protein>
    <submittedName>
        <fullName evidence="1">Uncharacterized protein</fullName>
    </submittedName>
</protein>
<gene>
    <name evidence="1" type="ORF">SYNPS1DRAFT_29097</name>
</gene>
<dbReference type="EMBL" id="KZ989860">
    <property type="protein sequence ID" value="RKP25156.1"/>
    <property type="molecule type" value="Genomic_DNA"/>
</dbReference>
<dbReference type="Proteomes" id="UP000278143">
    <property type="component" value="Unassembled WGS sequence"/>
</dbReference>
<evidence type="ECO:0000313" key="2">
    <source>
        <dbReference type="Proteomes" id="UP000278143"/>
    </source>
</evidence>
<sequence>MFAIVVLGMLVNRGDVLCRRALPGRAQGDHVVAVHVVDGRRKVQRLLSILRRSLSMAGWRARVRRVRGAIVALLAALREQLQAAVRDEYVLRQERRGDDPVGHPYEIGKVAQEVDCRKQRAHDVRRNHRAHHANAVARQDAPALGAVVAILLQHDDEEGGREEGIDHDVEPELGPSEVGRVAHDAAALVGDERGALHEDDVHDDDGARYDQQAAPHEQAPIPLVDDVRLEQQREVLADARHGHADDRVVDALAAGRSPWKHVAVAVDEAEHHAAHRLDQDAPGGQIAAIVAEHAERHARIAGECPRHAAGQHEHEVDAPHAKLRLPHVVGPHRHVLETVKVGRRVVGVAPICIEESRYHRGTR</sequence>
<dbReference type="AlphaFoldDB" id="A0A4P9YYH0"/>